<feature type="transmembrane region" description="Helical" evidence="1">
    <location>
        <begin position="35"/>
        <end position="60"/>
    </location>
</feature>
<dbReference type="InterPro" id="IPR055970">
    <property type="entry name" value="DUF7548"/>
</dbReference>
<evidence type="ECO:0000313" key="2">
    <source>
        <dbReference type="EMBL" id="GGN96137.1"/>
    </source>
</evidence>
<accession>A0A830GL68</accession>
<keyword evidence="1" id="KW-0812">Transmembrane</keyword>
<comment type="caution">
    <text evidence="2">The sequence shown here is derived from an EMBL/GenBank/DDBJ whole genome shotgun (WGS) entry which is preliminary data.</text>
</comment>
<keyword evidence="3" id="KW-1185">Reference proteome</keyword>
<proteinExistence type="predicted"/>
<feature type="transmembrane region" description="Helical" evidence="1">
    <location>
        <begin position="114"/>
        <end position="134"/>
    </location>
</feature>
<dbReference type="AlphaFoldDB" id="A0A830GL68"/>
<name>A0A830GL68_9EURY</name>
<feature type="transmembrane region" description="Helical" evidence="1">
    <location>
        <begin position="7"/>
        <end position="29"/>
    </location>
</feature>
<reference evidence="2" key="2">
    <citation type="submission" date="2020-09" db="EMBL/GenBank/DDBJ databases">
        <authorList>
            <person name="Sun Q."/>
            <person name="Ohkuma M."/>
        </authorList>
    </citation>
    <scope>NUCLEOTIDE SEQUENCE</scope>
    <source>
        <strain evidence="2">JCM 17820</strain>
    </source>
</reference>
<protein>
    <submittedName>
        <fullName evidence="2">Uncharacterized protein</fullName>
    </submittedName>
</protein>
<evidence type="ECO:0000256" key="1">
    <source>
        <dbReference type="SAM" id="Phobius"/>
    </source>
</evidence>
<evidence type="ECO:0000313" key="3">
    <source>
        <dbReference type="Proteomes" id="UP000605784"/>
    </source>
</evidence>
<dbReference type="Pfam" id="PF24416">
    <property type="entry name" value="DUF7548"/>
    <property type="match status" value="1"/>
</dbReference>
<dbReference type="Proteomes" id="UP000605784">
    <property type="component" value="Unassembled WGS sequence"/>
</dbReference>
<keyword evidence="1" id="KW-1133">Transmembrane helix</keyword>
<gene>
    <name evidence="2" type="ORF">GCM10009030_24070</name>
</gene>
<sequence>MNDLRTAPTVGIAGCVLYLVALAVPYVIVETTSAVGAYYGSGGISPVIPAVLSLVVIIVLAAGREGRTDPSIAAGATLVLGLFIVGLSLLWAATVPVSLVLGLSESTLIEHHRWAVVLASVPVPVGSAWFARALGLF</sequence>
<organism evidence="2 3">
    <name type="scientific">Haloarcula pellucida</name>
    <dbReference type="NCBI Taxonomy" id="1427151"/>
    <lineage>
        <taxon>Archaea</taxon>
        <taxon>Methanobacteriati</taxon>
        <taxon>Methanobacteriota</taxon>
        <taxon>Stenosarchaea group</taxon>
        <taxon>Halobacteria</taxon>
        <taxon>Halobacteriales</taxon>
        <taxon>Haloarculaceae</taxon>
        <taxon>Haloarcula</taxon>
    </lineage>
</organism>
<keyword evidence="1" id="KW-0472">Membrane</keyword>
<dbReference type="EMBL" id="BMOU01000004">
    <property type="protein sequence ID" value="GGN96137.1"/>
    <property type="molecule type" value="Genomic_DNA"/>
</dbReference>
<dbReference type="RefSeq" id="WP_188997921.1">
    <property type="nucleotide sequence ID" value="NZ_BMOU01000004.1"/>
</dbReference>
<feature type="transmembrane region" description="Helical" evidence="1">
    <location>
        <begin position="72"/>
        <end position="94"/>
    </location>
</feature>
<reference evidence="2" key="1">
    <citation type="journal article" date="2014" name="Int. J. Syst. Evol. Microbiol.">
        <title>Complete genome sequence of Corynebacterium casei LMG S-19264T (=DSM 44701T), isolated from a smear-ripened cheese.</title>
        <authorList>
            <consortium name="US DOE Joint Genome Institute (JGI-PGF)"/>
            <person name="Walter F."/>
            <person name="Albersmeier A."/>
            <person name="Kalinowski J."/>
            <person name="Ruckert C."/>
        </authorList>
    </citation>
    <scope>NUCLEOTIDE SEQUENCE</scope>
    <source>
        <strain evidence="2">JCM 17820</strain>
    </source>
</reference>